<feature type="region of interest" description="Disordered" evidence="1">
    <location>
        <begin position="637"/>
        <end position="664"/>
    </location>
</feature>
<dbReference type="EMBL" id="CP059574">
    <property type="protein sequence ID" value="QXJ27076.1"/>
    <property type="molecule type" value="Genomic_DNA"/>
</dbReference>
<dbReference type="Gene3D" id="3.40.50.300">
    <property type="entry name" value="P-loop containing nucleotide triphosphate hydrolases"/>
    <property type="match status" value="1"/>
</dbReference>
<sequence length="755" mass="77777">MSTTKKATTTKAAGPGVDWSMVPHGPLSGAAVTLAAGTVGGMAHVSPVWAAAAAGVGALGAVLESAHRDAGPGALLYRLGCWVGAGGWLTWAWCTGDALTTNGLAAVAAGGVAAAAFAPLGRIRARGGAPARRAGGELVAVTARPAGPLAADWEARFRRVCRVRVQVTRVQHWDNAAGYTLTCELPPGPATMAQIGAATTALATDARLPDGCGVEAPQPGRHRGELTLGVSTRNLLGVRGDEAPPKIPYPADYSPRSLLETIDMGIQRDGSVSGMSLREDSMLVVGPKGGGKTNVLDVTTLGVARCTDALVWHIDLNGGGMSQLWLHAWLEGRCERPPIDWAAPSPREALLMVTVALAIAKDRKGSYRTFKAQSNVKLLPISPELPAIVLMVDEGAEALSPANRDPIGSQVRAGLEELLRIGRNEAVVPHFSALRPTQTTISPDVLHGCAWRLGMYGTSEGDLAHLYGWHKGINAIDLPVKGTTFVGHKPDAPTPVKVWYLEPEQMQEAALAVAAARPELDEASAEIADAQFAVRLGPQGTPDTLLSGIYAGRYERMRAAFTGQPVKLPISPGSPAPAASAPGGPSDGPAPRPAAAVPAMVPAPGQAPTLRGAAADWPDPMAAAAALARPVGGTAADWPDLFPARPASPAQPRPASASGASPRAAVAELDAPQILVAALAAFDAADDDRMHSEALAEALGLPSVWTLAEALRRHGVGTLPNKFVRSGKARRGYSREDIAAAASSAAADGQAQRGG</sequence>
<keyword evidence="3" id="KW-1185">Reference proteome</keyword>
<feature type="region of interest" description="Disordered" evidence="1">
    <location>
        <begin position="565"/>
        <end position="614"/>
    </location>
</feature>
<proteinExistence type="predicted"/>
<dbReference type="Proteomes" id="UP001049518">
    <property type="component" value="Plasmid pAGRA3207_2"/>
</dbReference>
<keyword evidence="2" id="KW-0614">Plasmid</keyword>
<dbReference type="RefSeq" id="WP_231336582.1">
    <property type="nucleotide sequence ID" value="NZ_CP059574.1"/>
</dbReference>
<name>A0ABX8R7M5_9ACTN</name>
<gene>
    <name evidence="2" type="ORF">AGRA3207_007874</name>
</gene>
<evidence type="ECO:0000256" key="1">
    <source>
        <dbReference type="SAM" id="MobiDB-lite"/>
    </source>
</evidence>
<protein>
    <recommendedName>
        <fullName evidence="4">FtsK domain-containing protein</fullName>
    </recommendedName>
</protein>
<evidence type="ECO:0000313" key="2">
    <source>
        <dbReference type="EMBL" id="QXJ27076.1"/>
    </source>
</evidence>
<dbReference type="InterPro" id="IPR027417">
    <property type="entry name" value="P-loop_NTPase"/>
</dbReference>
<geneLocation type="plasmid" evidence="2 3">
    <name>pAGRA3207_2</name>
</geneLocation>
<evidence type="ECO:0000313" key="3">
    <source>
        <dbReference type="Proteomes" id="UP001049518"/>
    </source>
</evidence>
<evidence type="ECO:0008006" key="4">
    <source>
        <dbReference type="Google" id="ProtNLM"/>
    </source>
</evidence>
<accession>A0ABX8R7M5</accession>
<reference evidence="2" key="1">
    <citation type="submission" date="2020-07" db="EMBL/GenBank/DDBJ databases">
        <authorList>
            <person name="Tarantini F.S."/>
            <person name="Hong K.W."/>
            <person name="Chan K.G."/>
        </authorList>
    </citation>
    <scope>NUCLEOTIDE SEQUENCE</scope>
    <source>
        <strain evidence="2">32-07</strain>
        <plasmid evidence="2">pAGRA3207_2</plasmid>
    </source>
</reference>
<feature type="compositionally biased region" description="Low complexity" evidence="1">
    <location>
        <begin position="643"/>
        <end position="664"/>
    </location>
</feature>
<feature type="compositionally biased region" description="Low complexity" evidence="1">
    <location>
        <begin position="571"/>
        <end position="614"/>
    </location>
</feature>
<organism evidence="2 3">
    <name type="scientific">Actinomadura graeca</name>
    <dbReference type="NCBI Taxonomy" id="2750812"/>
    <lineage>
        <taxon>Bacteria</taxon>
        <taxon>Bacillati</taxon>
        <taxon>Actinomycetota</taxon>
        <taxon>Actinomycetes</taxon>
        <taxon>Streptosporangiales</taxon>
        <taxon>Thermomonosporaceae</taxon>
        <taxon>Actinomadura</taxon>
    </lineage>
</organism>